<dbReference type="GO" id="GO:0017136">
    <property type="term" value="F:histone deacetylase activity, NAD-dependent"/>
    <property type="evidence" value="ECO:0007669"/>
    <property type="project" value="TreeGrafter"/>
</dbReference>
<dbReference type="PANTHER" id="PTHR11085">
    <property type="entry name" value="NAD-DEPENDENT PROTEIN DEACYLASE SIRTUIN-5, MITOCHONDRIAL-RELATED"/>
    <property type="match status" value="1"/>
</dbReference>
<dbReference type="AlphaFoldDB" id="A0A819XUD3"/>
<keyword evidence="4" id="KW-0862">Zinc</keyword>
<accession>A0A819XUD3</accession>
<evidence type="ECO:0000256" key="1">
    <source>
        <dbReference type="ARBA" id="ARBA00012928"/>
    </source>
</evidence>
<gene>
    <name evidence="9" type="ORF">UXM345_LOCUS24858</name>
</gene>
<proteinExistence type="inferred from homology"/>
<protein>
    <recommendedName>
        <fullName evidence="1">protein acetyllysine N-acetyltransferase</fullName>
        <ecNumber evidence="1">2.3.1.286</ecNumber>
    </recommendedName>
</protein>
<evidence type="ECO:0000259" key="8">
    <source>
        <dbReference type="PROSITE" id="PS50305"/>
    </source>
</evidence>
<keyword evidence="3" id="KW-0479">Metal-binding</keyword>
<dbReference type="EC" id="2.3.1.286" evidence="1"/>
<evidence type="ECO:0000313" key="10">
    <source>
        <dbReference type="Proteomes" id="UP000663842"/>
    </source>
</evidence>
<feature type="domain" description="Deacetylase sirtuin-type" evidence="8">
    <location>
        <begin position="18"/>
        <end position="259"/>
    </location>
</feature>
<evidence type="ECO:0000256" key="2">
    <source>
        <dbReference type="ARBA" id="ARBA00022679"/>
    </source>
</evidence>
<dbReference type="PANTHER" id="PTHR11085:SF12">
    <property type="entry name" value="NAD-DEPENDENT PROTEIN DEACYLASE SIRTUIN-6"/>
    <property type="match status" value="1"/>
</dbReference>
<name>A0A819XUD3_9BILA</name>
<dbReference type="Gene3D" id="2.20.28.200">
    <property type="match status" value="1"/>
</dbReference>
<comment type="similarity">
    <text evidence="6">Belongs to the sirtuin family. Class IV subfamily.</text>
</comment>
<dbReference type="PROSITE" id="PS50305">
    <property type="entry name" value="SIRTUIN"/>
    <property type="match status" value="1"/>
</dbReference>
<dbReference type="Proteomes" id="UP000663842">
    <property type="component" value="Unassembled WGS sequence"/>
</dbReference>
<keyword evidence="5" id="KW-0520">NAD</keyword>
<evidence type="ECO:0000313" key="9">
    <source>
        <dbReference type="EMBL" id="CAF4146286.1"/>
    </source>
</evidence>
<dbReference type="InterPro" id="IPR029035">
    <property type="entry name" value="DHS-like_NAD/FAD-binding_dom"/>
</dbReference>
<dbReference type="SUPFAM" id="SSF52467">
    <property type="entry name" value="DHS-like NAD/FAD-binding domain"/>
    <property type="match status" value="1"/>
</dbReference>
<evidence type="ECO:0000256" key="3">
    <source>
        <dbReference type="ARBA" id="ARBA00022723"/>
    </source>
</evidence>
<organism evidence="9 10">
    <name type="scientific">Rotaria magnacalcarata</name>
    <dbReference type="NCBI Taxonomy" id="392030"/>
    <lineage>
        <taxon>Eukaryota</taxon>
        <taxon>Metazoa</taxon>
        <taxon>Spiralia</taxon>
        <taxon>Gnathifera</taxon>
        <taxon>Rotifera</taxon>
        <taxon>Eurotatoria</taxon>
        <taxon>Bdelloidea</taxon>
        <taxon>Philodinida</taxon>
        <taxon>Philodinidae</taxon>
        <taxon>Rotaria</taxon>
    </lineage>
</organism>
<dbReference type="Pfam" id="PF02146">
    <property type="entry name" value="SIR2"/>
    <property type="match status" value="1"/>
</dbReference>
<comment type="caution">
    <text evidence="9">The sequence shown here is derived from an EMBL/GenBank/DDBJ whole genome shotgun (WGS) entry which is preliminary data.</text>
</comment>
<keyword evidence="2" id="KW-0808">Transferase</keyword>
<dbReference type="GO" id="GO:0141050">
    <property type="term" value="F:histone H3K deacetylase activity"/>
    <property type="evidence" value="ECO:0007669"/>
    <property type="project" value="UniProtKB-ARBA"/>
</dbReference>
<dbReference type="InterPro" id="IPR026590">
    <property type="entry name" value="Ssirtuin_cat_dom"/>
</dbReference>
<dbReference type="Gene3D" id="3.40.50.1220">
    <property type="entry name" value="TPP-binding domain"/>
    <property type="match status" value="1"/>
</dbReference>
<dbReference type="FunFam" id="3.40.50.1220:FF:000038">
    <property type="entry name" value="NAD-dependent protein deacetylase sirtuin-6 isoform X2"/>
    <property type="match status" value="1"/>
</dbReference>
<dbReference type="GO" id="GO:0003714">
    <property type="term" value="F:transcription corepressor activity"/>
    <property type="evidence" value="ECO:0007669"/>
    <property type="project" value="TreeGrafter"/>
</dbReference>
<evidence type="ECO:0000256" key="6">
    <source>
        <dbReference type="ARBA" id="ARBA00038170"/>
    </source>
</evidence>
<dbReference type="GO" id="GO:0000122">
    <property type="term" value="P:negative regulation of transcription by RNA polymerase II"/>
    <property type="evidence" value="ECO:0007669"/>
    <property type="project" value="TreeGrafter"/>
</dbReference>
<dbReference type="InterPro" id="IPR050134">
    <property type="entry name" value="NAD-dep_sirtuin_deacylases"/>
</dbReference>
<reference evidence="9" key="1">
    <citation type="submission" date="2021-02" db="EMBL/GenBank/DDBJ databases">
        <authorList>
            <person name="Nowell W R."/>
        </authorList>
    </citation>
    <scope>NUCLEOTIDE SEQUENCE</scope>
</reference>
<dbReference type="GO" id="GO:0005634">
    <property type="term" value="C:nucleus"/>
    <property type="evidence" value="ECO:0007669"/>
    <property type="project" value="TreeGrafter"/>
</dbReference>
<dbReference type="EMBL" id="CAJOBF010004620">
    <property type="protein sequence ID" value="CAF4146286.1"/>
    <property type="molecule type" value="Genomic_DNA"/>
</dbReference>
<evidence type="ECO:0000256" key="5">
    <source>
        <dbReference type="ARBA" id="ARBA00023027"/>
    </source>
</evidence>
<evidence type="ECO:0000256" key="7">
    <source>
        <dbReference type="PROSITE-ProRule" id="PRU00236"/>
    </source>
</evidence>
<dbReference type="GO" id="GO:0070403">
    <property type="term" value="F:NAD+ binding"/>
    <property type="evidence" value="ECO:0007669"/>
    <property type="project" value="InterPro"/>
</dbReference>
<sequence>MAHTALDDEEIKEYFDNPEELDKKVKKLTDLIRNAKHFVVYTGAGISTSAGINDFRGPTGVWTYRAKGILPPAQTVRNPEPTLTHMAFVELMRKNYLKFLVSQNCDGLHLKSGISTNKIGELHGNSNCEACAKCGKVYYRQERVHNYEHRTWLTGHFCTTPDCNGRLRCTTVAFTQSMPDVCFDRATSESEICDLSLCMGTSMRVAPACTLPSMNLKSGEKTMVIVNLQKTPYDDLCKLRIFARCDDVMAMVMKELNLTIPPYTDLKLWSNPEWLNDFEKNWPFRLCRNYWKPGTPLFREMEQKTKGVFTSAPFSNWKHALGDNGRLMRHFRSEYHLITHEKGKFRLQEGSILTQLVTISEAQKKENRDRLSDLLDCCYFLFKKRITTHNAALSIIIIDWLS</sequence>
<evidence type="ECO:0000256" key="4">
    <source>
        <dbReference type="ARBA" id="ARBA00022833"/>
    </source>
</evidence>
<comment type="caution">
    <text evidence="7">Lacks conserved residue(s) required for the propagation of feature annotation.</text>
</comment>
<dbReference type="GO" id="GO:0046872">
    <property type="term" value="F:metal ion binding"/>
    <property type="evidence" value="ECO:0007669"/>
    <property type="project" value="UniProtKB-KW"/>
</dbReference>
<dbReference type="InterPro" id="IPR003000">
    <property type="entry name" value="Sirtuin"/>
</dbReference>